<accession>A0A330LPV3</accession>
<evidence type="ECO:0000313" key="2">
    <source>
        <dbReference type="Proteomes" id="UP000250163"/>
    </source>
</evidence>
<reference evidence="2" key="1">
    <citation type="submission" date="2018-05" db="EMBL/GenBank/DDBJ databases">
        <authorList>
            <person name="Cea G.-C."/>
            <person name="William W."/>
        </authorList>
    </citation>
    <scope>NUCLEOTIDE SEQUENCE [LARGE SCALE GENOMIC DNA]</scope>
    <source>
        <strain evidence="2">DB21MT 5</strain>
    </source>
</reference>
<gene>
    <name evidence="1" type="ORF">MORIYA_2265</name>
</gene>
<evidence type="ECO:0000313" key="1">
    <source>
        <dbReference type="EMBL" id="SQD78743.1"/>
    </source>
</evidence>
<dbReference type="AlphaFoldDB" id="A0A330LPV3"/>
<dbReference type="Proteomes" id="UP000250163">
    <property type="component" value="Chromosome MORIYA"/>
</dbReference>
<name>A0A330LPV3_9GAMM</name>
<sequence>MGKKKWKDRKLGEWVETLVKGDVIVFPENLKLDKLRPDIGFRSE</sequence>
<proteinExistence type="predicted"/>
<dbReference type="KEGG" id="mya:MORIYA_2265"/>
<dbReference type="RefSeq" id="WP_269461243.1">
    <property type="nucleotide sequence ID" value="NZ_LS483250.1"/>
</dbReference>
<organism evidence="1 2">
    <name type="scientific">Moritella yayanosii</name>
    <dbReference type="NCBI Taxonomy" id="69539"/>
    <lineage>
        <taxon>Bacteria</taxon>
        <taxon>Pseudomonadati</taxon>
        <taxon>Pseudomonadota</taxon>
        <taxon>Gammaproteobacteria</taxon>
        <taxon>Alteromonadales</taxon>
        <taxon>Moritellaceae</taxon>
        <taxon>Moritella</taxon>
    </lineage>
</organism>
<keyword evidence="2" id="KW-1185">Reference proteome</keyword>
<protein>
    <submittedName>
        <fullName evidence="1">Uncharacterized protein</fullName>
    </submittedName>
</protein>
<dbReference type="EMBL" id="LS483250">
    <property type="protein sequence ID" value="SQD78743.1"/>
    <property type="molecule type" value="Genomic_DNA"/>
</dbReference>